<dbReference type="RefSeq" id="WP_290197984.1">
    <property type="nucleotide sequence ID" value="NZ_CP047654.1"/>
</dbReference>
<comment type="caution">
    <text evidence="1">The sequence shown here is derived from an EMBL/GenBank/DDBJ whole genome shotgun (WGS) entry which is preliminary data.</text>
</comment>
<dbReference type="Gene3D" id="3.30.310.50">
    <property type="entry name" value="Alpha-D-phosphohexomutase, C-terminal domain"/>
    <property type="match status" value="1"/>
</dbReference>
<evidence type="ECO:0000313" key="1">
    <source>
        <dbReference type="EMBL" id="MDR7329002.1"/>
    </source>
</evidence>
<dbReference type="EMBL" id="JAVDXZ010000001">
    <property type="protein sequence ID" value="MDR7329002.1"/>
    <property type="molecule type" value="Genomic_DNA"/>
</dbReference>
<evidence type="ECO:0000313" key="2">
    <source>
        <dbReference type="Proteomes" id="UP001180840"/>
    </source>
</evidence>
<dbReference type="Proteomes" id="UP001180840">
    <property type="component" value="Unassembled WGS sequence"/>
</dbReference>
<dbReference type="InterPro" id="IPR014543">
    <property type="entry name" value="UCP028291"/>
</dbReference>
<gene>
    <name evidence="1" type="ORF">J2S39_000678</name>
</gene>
<dbReference type="Pfam" id="PF09981">
    <property type="entry name" value="DUF2218"/>
    <property type="match status" value="1"/>
</dbReference>
<name>A0ABU1ZVP4_9CORY</name>
<keyword evidence="2" id="KW-1185">Reference proteome</keyword>
<organism evidence="1 2">
    <name type="scientific">Corynebacterium guangdongense</name>
    <dbReference type="NCBI Taxonomy" id="1783348"/>
    <lineage>
        <taxon>Bacteria</taxon>
        <taxon>Bacillati</taxon>
        <taxon>Actinomycetota</taxon>
        <taxon>Actinomycetes</taxon>
        <taxon>Mycobacteriales</taxon>
        <taxon>Corynebacteriaceae</taxon>
        <taxon>Corynebacterium</taxon>
    </lineage>
</organism>
<reference evidence="1" key="1">
    <citation type="submission" date="2023-07" db="EMBL/GenBank/DDBJ databases">
        <title>Sequencing the genomes of 1000 actinobacteria strains.</title>
        <authorList>
            <person name="Klenk H.-P."/>
        </authorList>
    </citation>
    <scope>NUCLEOTIDE SEQUENCE</scope>
    <source>
        <strain evidence="1">DSM 107476</strain>
    </source>
</reference>
<proteinExistence type="predicted"/>
<sequence length="116" mass="12519">MTSSSTARVTTDRPGRYGKQLASHFSRKLATEWDSEAGRGHISFRGEVEGRTGEIEMIAGDGVLLLQLEAPAEYVDTLEDIIGRHLVRFGAKDELVCSWTRPGGVAGSTHTSDGAE</sequence>
<accession>A0ABU1ZVP4</accession>
<protein>
    <recommendedName>
        <fullName evidence="3">DUF2218 domain-containing protein</fullName>
    </recommendedName>
</protein>
<evidence type="ECO:0008006" key="3">
    <source>
        <dbReference type="Google" id="ProtNLM"/>
    </source>
</evidence>